<accession>A0A067MBN2</accession>
<dbReference type="SUPFAM" id="SSF52283">
    <property type="entry name" value="Formate/glycerate dehydrogenase catalytic domain-like"/>
    <property type="match status" value="1"/>
</dbReference>
<evidence type="ECO:0000259" key="5">
    <source>
        <dbReference type="Pfam" id="PF00389"/>
    </source>
</evidence>
<sequence>MANAPIKTAVLDDYQGVAFKCADWSSIAPRLAINVYDDTVHDEDAIVRRLEPYTIICAMRERTKFPRSVLGRLPNLKLLTTTAMRNRGIDVAAANERGIVVCGTQVKGDSTTEHNWALLMAIARHIPTEHANIQEGNKRWQSTVPTGLHGRTIGLVGLGNLGKSTAKIAQAFNMRVVAWSPHLTPERAEEAGVAFAASKEELMGQSDFISIHMVLADSTRGIIGAPELAAMKPTAYLINTSRGPIVDEGALVSALKEKKIAGAALDVYDVEPLPLDHPLRTLDNVVLSPHLGYVSEENYKVFWEHTVENITAFLDNTPQPRLIHPQWCVCMCNF</sequence>
<dbReference type="FunFam" id="3.40.50.720:FF:000203">
    <property type="entry name" value="D-3-phosphoglycerate dehydrogenase (SerA)"/>
    <property type="match status" value="1"/>
</dbReference>
<dbReference type="OrthoDB" id="298012at2759"/>
<dbReference type="PANTHER" id="PTHR42789:SF1">
    <property type="entry name" value="D-ISOMER SPECIFIC 2-HYDROXYACID DEHYDROGENASE FAMILY PROTEIN (AFU_ORTHOLOGUE AFUA_6G10090)"/>
    <property type="match status" value="1"/>
</dbReference>
<dbReference type="HOGENOM" id="CLU_019796_1_3_1"/>
<keyword evidence="3" id="KW-0520">NAD</keyword>
<organism evidence="7 8">
    <name type="scientific">Botryobasidium botryosum (strain FD-172 SS1)</name>
    <dbReference type="NCBI Taxonomy" id="930990"/>
    <lineage>
        <taxon>Eukaryota</taxon>
        <taxon>Fungi</taxon>
        <taxon>Dikarya</taxon>
        <taxon>Basidiomycota</taxon>
        <taxon>Agaricomycotina</taxon>
        <taxon>Agaricomycetes</taxon>
        <taxon>Cantharellales</taxon>
        <taxon>Botryobasidiaceae</taxon>
        <taxon>Botryobasidium</taxon>
    </lineage>
</organism>
<dbReference type="InterPro" id="IPR029753">
    <property type="entry name" value="D-isomer_DH_CS"/>
</dbReference>
<feature type="domain" description="D-isomer specific 2-hydroxyacid dehydrogenase NAD-binding" evidence="6">
    <location>
        <begin position="117"/>
        <end position="292"/>
    </location>
</feature>
<reference evidence="8" key="1">
    <citation type="journal article" date="2014" name="Proc. Natl. Acad. Sci. U.S.A.">
        <title>Extensive sampling of basidiomycete genomes demonstrates inadequacy of the white-rot/brown-rot paradigm for wood decay fungi.</title>
        <authorList>
            <person name="Riley R."/>
            <person name="Salamov A.A."/>
            <person name="Brown D.W."/>
            <person name="Nagy L.G."/>
            <person name="Floudas D."/>
            <person name="Held B.W."/>
            <person name="Levasseur A."/>
            <person name="Lombard V."/>
            <person name="Morin E."/>
            <person name="Otillar R."/>
            <person name="Lindquist E.A."/>
            <person name="Sun H."/>
            <person name="LaButti K.M."/>
            <person name="Schmutz J."/>
            <person name="Jabbour D."/>
            <person name="Luo H."/>
            <person name="Baker S.E."/>
            <person name="Pisabarro A.G."/>
            <person name="Walton J.D."/>
            <person name="Blanchette R.A."/>
            <person name="Henrissat B."/>
            <person name="Martin F."/>
            <person name="Cullen D."/>
            <person name="Hibbett D.S."/>
            <person name="Grigoriev I.V."/>
        </authorList>
    </citation>
    <scope>NUCLEOTIDE SEQUENCE [LARGE SCALE GENOMIC DNA]</scope>
    <source>
        <strain evidence="8">FD-172 SS1</strain>
    </source>
</reference>
<dbReference type="PROSITE" id="PS00671">
    <property type="entry name" value="D_2_HYDROXYACID_DH_3"/>
    <property type="match status" value="1"/>
</dbReference>
<keyword evidence="2 4" id="KW-0560">Oxidoreductase</keyword>
<evidence type="ECO:0008006" key="9">
    <source>
        <dbReference type="Google" id="ProtNLM"/>
    </source>
</evidence>
<dbReference type="STRING" id="930990.A0A067MBN2"/>
<evidence type="ECO:0000313" key="7">
    <source>
        <dbReference type="EMBL" id="KDQ09267.1"/>
    </source>
</evidence>
<evidence type="ECO:0000259" key="6">
    <source>
        <dbReference type="Pfam" id="PF02826"/>
    </source>
</evidence>
<dbReference type="PANTHER" id="PTHR42789">
    <property type="entry name" value="D-ISOMER SPECIFIC 2-HYDROXYACID DEHYDROGENASE FAMILY PROTEIN (AFU_ORTHOLOGUE AFUA_6G10090)"/>
    <property type="match status" value="1"/>
</dbReference>
<gene>
    <name evidence="7" type="ORF">BOTBODRAFT_37185</name>
</gene>
<comment type="similarity">
    <text evidence="1 4">Belongs to the D-isomer specific 2-hydroxyacid dehydrogenase family.</text>
</comment>
<dbReference type="InterPro" id="IPR006140">
    <property type="entry name" value="D-isomer_DH_NAD-bd"/>
</dbReference>
<name>A0A067MBN2_BOTB1</name>
<dbReference type="Gene3D" id="3.40.50.720">
    <property type="entry name" value="NAD(P)-binding Rossmann-like Domain"/>
    <property type="match status" value="2"/>
</dbReference>
<protein>
    <recommendedName>
        <fullName evidence="9">D-isomer specific 2-hydroxyacid dehydrogenase NAD-binding domain-containing protein</fullName>
    </recommendedName>
</protein>
<dbReference type="Proteomes" id="UP000027195">
    <property type="component" value="Unassembled WGS sequence"/>
</dbReference>
<evidence type="ECO:0000256" key="4">
    <source>
        <dbReference type="RuleBase" id="RU003719"/>
    </source>
</evidence>
<dbReference type="SUPFAM" id="SSF51735">
    <property type="entry name" value="NAD(P)-binding Rossmann-fold domains"/>
    <property type="match status" value="1"/>
</dbReference>
<evidence type="ECO:0000256" key="2">
    <source>
        <dbReference type="ARBA" id="ARBA00023002"/>
    </source>
</evidence>
<dbReference type="GO" id="GO:0051287">
    <property type="term" value="F:NAD binding"/>
    <property type="evidence" value="ECO:0007669"/>
    <property type="project" value="InterPro"/>
</dbReference>
<dbReference type="CDD" id="cd12169">
    <property type="entry name" value="PGDH_like_1"/>
    <property type="match status" value="1"/>
</dbReference>
<dbReference type="GO" id="GO:0016616">
    <property type="term" value="F:oxidoreductase activity, acting on the CH-OH group of donors, NAD or NADP as acceptor"/>
    <property type="evidence" value="ECO:0007669"/>
    <property type="project" value="InterPro"/>
</dbReference>
<dbReference type="InterPro" id="IPR006139">
    <property type="entry name" value="D-isomer_2_OHA_DH_cat_dom"/>
</dbReference>
<keyword evidence="8" id="KW-1185">Reference proteome</keyword>
<dbReference type="Pfam" id="PF02826">
    <property type="entry name" value="2-Hacid_dh_C"/>
    <property type="match status" value="1"/>
</dbReference>
<dbReference type="Pfam" id="PF00389">
    <property type="entry name" value="2-Hacid_dh"/>
    <property type="match status" value="1"/>
</dbReference>
<dbReference type="InterPro" id="IPR050857">
    <property type="entry name" value="D-2-hydroxyacid_DH"/>
</dbReference>
<dbReference type="InParanoid" id="A0A067MBN2"/>
<evidence type="ECO:0000313" key="8">
    <source>
        <dbReference type="Proteomes" id="UP000027195"/>
    </source>
</evidence>
<dbReference type="AlphaFoldDB" id="A0A067MBN2"/>
<feature type="domain" description="D-isomer specific 2-hydroxyacid dehydrogenase catalytic" evidence="5">
    <location>
        <begin position="33"/>
        <end position="321"/>
    </location>
</feature>
<proteinExistence type="inferred from homology"/>
<dbReference type="EMBL" id="KL198080">
    <property type="protein sequence ID" value="KDQ09267.1"/>
    <property type="molecule type" value="Genomic_DNA"/>
</dbReference>
<dbReference type="InterPro" id="IPR036291">
    <property type="entry name" value="NAD(P)-bd_dom_sf"/>
</dbReference>
<evidence type="ECO:0000256" key="1">
    <source>
        <dbReference type="ARBA" id="ARBA00005854"/>
    </source>
</evidence>
<evidence type="ECO:0000256" key="3">
    <source>
        <dbReference type="ARBA" id="ARBA00023027"/>
    </source>
</evidence>